<sequence>MRLTTSHRALAAAVACLTAGALLTACGGDSSGGKGGEKVRVGYIGDFNGTSLIAIADAKGMWAKHGLSADTKVFTNGPLQIQALGTNNLDLGYIGPGAMWLPASGKAKVVAINTLGDADRVIAQPGITSMKQLKGKTVAVPEGTSGDMILTLALKNAGMTKKDIKTVPMDPSTIVSAFSSKKVDAAGFWYPAAATIKKQVPGMVELAKDSDFSQQVAFPTAFVAGNDFVSKKPKEAKKVLAVLRDAIAYRSAHMDESIKLTADKLAIPEDQVKADASNNKVLSLGKLDTLTKNGTIDKWLTGLNDYFVQAGKLKKPVDPKTYYTGDLFTGAGK</sequence>
<dbReference type="PANTHER" id="PTHR30024:SF47">
    <property type="entry name" value="TAURINE-BINDING PERIPLASMIC PROTEIN"/>
    <property type="match status" value="1"/>
</dbReference>
<gene>
    <name evidence="7" type="ORF">JFN87_02270</name>
</gene>
<dbReference type="Proteomes" id="UP000670475">
    <property type="component" value="Unassembled WGS sequence"/>
</dbReference>
<keyword evidence="4 5" id="KW-0732">Signal</keyword>
<dbReference type="SUPFAM" id="SSF53850">
    <property type="entry name" value="Periplasmic binding protein-like II"/>
    <property type="match status" value="1"/>
</dbReference>
<evidence type="ECO:0000256" key="5">
    <source>
        <dbReference type="SAM" id="SignalP"/>
    </source>
</evidence>
<evidence type="ECO:0000256" key="2">
    <source>
        <dbReference type="ARBA" id="ARBA00010742"/>
    </source>
</evidence>
<keyword evidence="3" id="KW-0813">Transport</keyword>
<dbReference type="PANTHER" id="PTHR30024">
    <property type="entry name" value="ALIPHATIC SULFONATES-BINDING PROTEIN-RELATED"/>
    <property type="match status" value="1"/>
</dbReference>
<dbReference type="EMBL" id="JAGIQL010000004">
    <property type="protein sequence ID" value="MBP0456328.1"/>
    <property type="molecule type" value="Genomic_DNA"/>
</dbReference>
<keyword evidence="8" id="KW-1185">Reference proteome</keyword>
<dbReference type="AlphaFoldDB" id="A0A940M8I5"/>
<accession>A0A940M8I5</accession>
<dbReference type="Pfam" id="PF09084">
    <property type="entry name" value="NMT1"/>
    <property type="match status" value="1"/>
</dbReference>
<evidence type="ECO:0000256" key="3">
    <source>
        <dbReference type="ARBA" id="ARBA00022448"/>
    </source>
</evidence>
<dbReference type="Gene3D" id="3.40.190.10">
    <property type="entry name" value="Periplasmic binding protein-like II"/>
    <property type="match status" value="2"/>
</dbReference>
<comment type="subcellular location">
    <subcellularLocation>
        <location evidence="1">Periplasm</location>
    </subcellularLocation>
</comment>
<evidence type="ECO:0000259" key="6">
    <source>
        <dbReference type="Pfam" id="PF09084"/>
    </source>
</evidence>
<feature type="signal peptide" evidence="5">
    <location>
        <begin position="1"/>
        <end position="24"/>
    </location>
</feature>
<dbReference type="GO" id="GO:0042626">
    <property type="term" value="F:ATPase-coupled transmembrane transporter activity"/>
    <property type="evidence" value="ECO:0007669"/>
    <property type="project" value="InterPro"/>
</dbReference>
<dbReference type="RefSeq" id="WP_209338116.1">
    <property type="nucleotide sequence ID" value="NZ_JAGIQL010000004.1"/>
</dbReference>
<name>A0A940M8I5_9ACTN</name>
<evidence type="ECO:0000313" key="8">
    <source>
        <dbReference type="Proteomes" id="UP000670475"/>
    </source>
</evidence>
<comment type="caution">
    <text evidence="7">The sequence shown here is derived from an EMBL/GenBank/DDBJ whole genome shotgun (WGS) entry which is preliminary data.</text>
</comment>
<dbReference type="InterPro" id="IPR015168">
    <property type="entry name" value="SsuA/THI5"/>
</dbReference>
<dbReference type="GO" id="GO:0016020">
    <property type="term" value="C:membrane"/>
    <property type="evidence" value="ECO:0007669"/>
    <property type="project" value="InterPro"/>
</dbReference>
<reference evidence="7" key="1">
    <citation type="submission" date="2021-03" db="EMBL/GenBank/DDBJ databases">
        <title>Whole genome sequence of Streptomyces bomunensis MMS17-BM035.</title>
        <authorList>
            <person name="Lee J.H."/>
        </authorList>
    </citation>
    <scope>NUCLEOTIDE SEQUENCE</scope>
    <source>
        <strain evidence="7">MMS17-BM035</strain>
    </source>
</reference>
<proteinExistence type="inferred from homology"/>
<dbReference type="PROSITE" id="PS51257">
    <property type="entry name" value="PROKAR_LIPOPROTEIN"/>
    <property type="match status" value="1"/>
</dbReference>
<evidence type="ECO:0000256" key="4">
    <source>
        <dbReference type="ARBA" id="ARBA00022729"/>
    </source>
</evidence>
<comment type="similarity">
    <text evidence="2">Belongs to the bacterial solute-binding protein SsuA/TauA family.</text>
</comment>
<evidence type="ECO:0000256" key="1">
    <source>
        <dbReference type="ARBA" id="ARBA00004418"/>
    </source>
</evidence>
<dbReference type="GO" id="GO:0042597">
    <property type="term" value="C:periplasmic space"/>
    <property type="evidence" value="ECO:0007669"/>
    <property type="project" value="UniProtKB-SubCell"/>
</dbReference>
<dbReference type="CDD" id="cd13561">
    <property type="entry name" value="PBP2_SsuA_like_4"/>
    <property type="match status" value="1"/>
</dbReference>
<evidence type="ECO:0000313" key="7">
    <source>
        <dbReference type="EMBL" id="MBP0456328.1"/>
    </source>
</evidence>
<organism evidence="7 8">
    <name type="scientific">Streptomyces montanisoli</name>
    <dbReference type="NCBI Taxonomy" id="2798581"/>
    <lineage>
        <taxon>Bacteria</taxon>
        <taxon>Bacillati</taxon>
        <taxon>Actinomycetota</taxon>
        <taxon>Actinomycetes</taxon>
        <taxon>Kitasatosporales</taxon>
        <taxon>Streptomycetaceae</taxon>
        <taxon>Streptomyces</taxon>
    </lineage>
</organism>
<feature type="chain" id="PRO_5039132718" evidence="5">
    <location>
        <begin position="25"/>
        <end position="333"/>
    </location>
</feature>
<protein>
    <submittedName>
        <fullName evidence="7">Aliphatic sulfonate ABC transporter substrate-binding protein</fullName>
    </submittedName>
</protein>
<dbReference type="InterPro" id="IPR010067">
    <property type="entry name" value="ABC_SsuA_sub-bd"/>
</dbReference>
<dbReference type="NCBIfam" id="TIGR01728">
    <property type="entry name" value="SsuA_fam"/>
    <property type="match status" value="1"/>
</dbReference>
<feature type="domain" description="SsuA/THI5-like" evidence="6">
    <location>
        <begin position="53"/>
        <end position="256"/>
    </location>
</feature>